<dbReference type="AlphaFoldDB" id="A0A8S2G5I4"/>
<evidence type="ECO:0000313" key="3">
    <source>
        <dbReference type="EMBL" id="CAF4463844.1"/>
    </source>
</evidence>
<reference evidence="2" key="1">
    <citation type="submission" date="2021-02" db="EMBL/GenBank/DDBJ databases">
        <authorList>
            <person name="Nowell W R."/>
        </authorList>
    </citation>
    <scope>NUCLEOTIDE SEQUENCE</scope>
</reference>
<evidence type="ECO:0000313" key="4">
    <source>
        <dbReference type="Proteomes" id="UP000677228"/>
    </source>
</evidence>
<dbReference type="EMBL" id="CAJOBA010086040">
    <property type="protein sequence ID" value="CAF4463844.1"/>
    <property type="molecule type" value="Genomic_DNA"/>
</dbReference>
<evidence type="ECO:0000313" key="2">
    <source>
        <dbReference type="EMBL" id="CAF1634214.1"/>
    </source>
</evidence>
<evidence type="ECO:0000256" key="1">
    <source>
        <dbReference type="SAM" id="MobiDB-lite"/>
    </source>
</evidence>
<protein>
    <submittedName>
        <fullName evidence="2">Uncharacterized protein</fullName>
    </submittedName>
</protein>
<dbReference type="EMBL" id="CAJNOK010060009">
    <property type="protein sequence ID" value="CAF1634214.1"/>
    <property type="molecule type" value="Genomic_DNA"/>
</dbReference>
<proteinExistence type="predicted"/>
<feature type="non-terminal residue" evidence="2">
    <location>
        <position position="69"/>
    </location>
</feature>
<gene>
    <name evidence="2" type="ORF">OVA965_LOCUS43911</name>
    <name evidence="3" type="ORF">TMI583_LOCUS46383</name>
</gene>
<dbReference type="Proteomes" id="UP000677228">
    <property type="component" value="Unassembled WGS sequence"/>
</dbReference>
<dbReference type="Pfam" id="PF01391">
    <property type="entry name" value="Collagen"/>
    <property type="match status" value="1"/>
</dbReference>
<accession>A0A8S2G5I4</accession>
<dbReference type="InterPro" id="IPR008160">
    <property type="entry name" value="Collagen"/>
</dbReference>
<comment type="caution">
    <text evidence="2">The sequence shown here is derived from an EMBL/GenBank/DDBJ whole genome shotgun (WGS) entry which is preliminary data.</text>
</comment>
<organism evidence="2 4">
    <name type="scientific">Didymodactylos carnosus</name>
    <dbReference type="NCBI Taxonomy" id="1234261"/>
    <lineage>
        <taxon>Eukaryota</taxon>
        <taxon>Metazoa</taxon>
        <taxon>Spiralia</taxon>
        <taxon>Gnathifera</taxon>
        <taxon>Rotifera</taxon>
        <taxon>Eurotatoria</taxon>
        <taxon>Bdelloidea</taxon>
        <taxon>Philodinida</taxon>
        <taxon>Philodinidae</taxon>
        <taxon>Didymodactylos</taxon>
    </lineage>
</organism>
<dbReference type="Proteomes" id="UP000682733">
    <property type="component" value="Unassembled WGS sequence"/>
</dbReference>
<feature type="region of interest" description="Disordered" evidence="1">
    <location>
        <begin position="1"/>
        <end position="51"/>
    </location>
</feature>
<name>A0A8S2G5I4_9BILA</name>
<sequence>FNGQQGIPGPSGGAASRGLRGEDGRFGLPGVHGEPGVKGYPGLDGPPGQDGRYDRKLLKLFPIYCTISQ</sequence>